<organism evidence="2 3">
    <name type="scientific">Rhodotorula paludigena</name>
    <dbReference type="NCBI Taxonomy" id="86838"/>
    <lineage>
        <taxon>Eukaryota</taxon>
        <taxon>Fungi</taxon>
        <taxon>Dikarya</taxon>
        <taxon>Basidiomycota</taxon>
        <taxon>Pucciniomycotina</taxon>
        <taxon>Microbotryomycetes</taxon>
        <taxon>Sporidiobolales</taxon>
        <taxon>Sporidiobolaceae</taxon>
        <taxon>Rhodotorula</taxon>
    </lineage>
</organism>
<dbReference type="SUPFAM" id="SSF55144">
    <property type="entry name" value="LigT-like"/>
    <property type="match status" value="1"/>
</dbReference>
<feature type="compositionally biased region" description="Low complexity" evidence="1">
    <location>
        <begin position="1"/>
        <end position="15"/>
    </location>
</feature>
<evidence type="ECO:0000313" key="2">
    <source>
        <dbReference type="EMBL" id="GJN87178.1"/>
    </source>
</evidence>
<protein>
    <submittedName>
        <fullName evidence="2">Uncharacterized protein</fullName>
    </submittedName>
</protein>
<dbReference type="Pfam" id="PF13563">
    <property type="entry name" value="2_5_RNA_ligase2"/>
    <property type="match status" value="1"/>
</dbReference>
<gene>
    <name evidence="2" type="ORF">Rhopal_000123-T1</name>
</gene>
<evidence type="ECO:0000256" key="1">
    <source>
        <dbReference type="SAM" id="MobiDB-lite"/>
    </source>
</evidence>
<keyword evidence="3" id="KW-1185">Reference proteome</keyword>
<comment type="caution">
    <text evidence="2">The sequence shown here is derived from an EMBL/GenBank/DDBJ whole genome shotgun (WGS) entry which is preliminary data.</text>
</comment>
<feature type="region of interest" description="Disordered" evidence="1">
    <location>
        <begin position="219"/>
        <end position="252"/>
    </location>
</feature>
<dbReference type="AlphaFoldDB" id="A0AAV5GAR8"/>
<reference evidence="2 3" key="1">
    <citation type="submission" date="2021-12" db="EMBL/GenBank/DDBJ databases">
        <title>High titer production of polyol ester of fatty acids by Rhodotorula paludigena BS15 towards product separation-free biomass refinery.</title>
        <authorList>
            <person name="Mano J."/>
            <person name="Ono H."/>
            <person name="Tanaka T."/>
            <person name="Naito K."/>
            <person name="Sushida H."/>
            <person name="Ike M."/>
            <person name="Tokuyasu K."/>
            <person name="Kitaoka M."/>
        </authorList>
    </citation>
    <scope>NUCLEOTIDE SEQUENCE [LARGE SCALE GENOMIC DNA]</scope>
    <source>
        <strain evidence="2 3">BS15</strain>
    </source>
</reference>
<sequence>MSTTATSTQQHAQAPSRPPPQWRRPHPSQAKVHRHRPQTQSDEEHVYVLTLRLSPALHDTLNDLRTRYFPPERLKVPAHLTLFHALPHSELPSVVDTLESVAARTRPFKVATGEAFKLGKAGVAIAPGEGTSEGAHVHAELRERWSRWLSKQDAKAFKAHWTVQNKVEDEEKVEQTFGEVQRWTKEVGARGEADGLVLWRYNYGRWEFERDFAFGAEAGGRRGGANDAATAGTATATTKNPEEVDEWPALGR</sequence>
<evidence type="ECO:0000313" key="3">
    <source>
        <dbReference type="Proteomes" id="UP001342314"/>
    </source>
</evidence>
<dbReference type="Gene3D" id="3.90.1140.10">
    <property type="entry name" value="Cyclic phosphodiesterase"/>
    <property type="match status" value="1"/>
</dbReference>
<dbReference type="EMBL" id="BQKY01000001">
    <property type="protein sequence ID" value="GJN87178.1"/>
    <property type="molecule type" value="Genomic_DNA"/>
</dbReference>
<feature type="compositionally biased region" description="Low complexity" evidence="1">
    <location>
        <begin position="225"/>
        <end position="238"/>
    </location>
</feature>
<feature type="region of interest" description="Disordered" evidence="1">
    <location>
        <begin position="1"/>
        <end position="42"/>
    </location>
</feature>
<dbReference type="InterPro" id="IPR009097">
    <property type="entry name" value="Cyclic_Pdiesterase"/>
</dbReference>
<dbReference type="Proteomes" id="UP001342314">
    <property type="component" value="Unassembled WGS sequence"/>
</dbReference>
<accession>A0AAV5GAR8</accession>
<name>A0AAV5GAR8_9BASI</name>
<proteinExistence type="predicted"/>
<feature type="compositionally biased region" description="Basic residues" evidence="1">
    <location>
        <begin position="23"/>
        <end position="37"/>
    </location>
</feature>